<dbReference type="InterPro" id="IPR002197">
    <property type="entry name" value="HTH_Fis"/>
</dbReference>
<dbReference type="NCBIfam" id="TIGR00229">
    <property type="entry name" value="sensory_box"/>
    <property type="match status" value="1"/>
</dbReference>
<reference evidence="9" key="1">
    <citation type="submission" date="2020-07" db="EMBL/GenBank/DDBJ databases">
        <title>Severe corrosion of carbon steel in oil field produced water can be linked to methanogenic archaea containing a special type of NiFe hydrogenase.</title>
        <authorList>
            <person name="Lahme S."/>
            <person name="Mand J."/>
            <person name="Longwell J."/>
            <person name="Smith R."/>
            <person name="Enning D."/>
        </authorList>
    </citation>
    <scope>NUCLEOTIDE SEQUENCE</scope>
    <source>
        <strain evidence="9">MIC098Bin6</strain>
    </source>
</reference>
<dbReference type="SUPFAM" id="SSF52540">
    <property type="entry name" value="P-loop containing nucleoside triphosphate hydrolases"/>
    <property type="match status" value="1"/>
</dbReference>
<protein>
    <submittedName>
        <fullName evidence="9">Sigma 54-interacting transcriptional regulator</fullName>
    </submittedName>
</protein>
<dbReference type="InterPro" id="IPR000700">
    <property type="entry name" value="PAS-assoc_C"/>
</dbReference>
<dbReference type="InterPro" id="IPR027417">
    <property type="entry name" value="P-loop_NTPase"/>
</dbReference>
<dbReference type="InterPro" id="IPR025943">
    <property type="entry name" value="Sigma_54_int_dom_ATP-bd_2"/>
</dbReference>
<dbReference type="InterPro" id="IPR009057">
    <property type="entry name" value="Homeodomain-like_sf"/>
</dbReference>
<dbReference type="CDD" id="cd00009">
    <property type="entry name" value="AAA"/>
    <property type="match status" value="1"/>
</dbReference>
<evidence type="ECO:0000313" key="9">
    <source>
        <dbReference type="EMBL" id="MBG0779164.1"/>
    </source>
</evidence>
<dbReference type="SMART" id="SM00091">
    <property type="entry name" value="PAS"/>
    <property type="match status" value="1"/>
</dbReference>
<evidence type="ECO:0000256" key="4">
    <source>
        <dbReference type="ARBA" id="ARBA00023125"/>
    </source>
</evidence>
<accession>A0A931GB68</accession>
<dbReference type="PROSITE" id="PS50045">
    <property type="entry name" value="SIGMA54_INTERACT_4"/>
    <property type="match status" value="1"/>
</dbReference>
<dbReference type="PROSITE" id="PS50113">
    <property type="entry name" value="PAC"/>
    <property type="match status" value="1"/>
</dbReference>
<dbReference type="EMBL" id="JACCQK010000225">
    <property type="protein sequence ID" value="MBG0779164.1"/>
    <property type="molecule type" value="Genomic_DNA"/>
</dbReference>
<evidence type="ECO:0000259" key="7">
    <source>
        <dbReference type="PROSITE" id="PS50112"/>
    </source>
</evidence>
<dbReference type="PROSITE" id="PS00688">
    <property type="entry name" value="SIGMA54_INTERACT_3"/>
    <property type="match status" value="1"/>
</dbReference>
<feature type="domain" description="Sigma-54 factor interaction" evidence="6">
    <location>
        <begin position="143"/>
        <end position="372"/>
    </location>
</feature>
<keyword evidence="1" id="KW-0547">Nucleotide-binding</keyword>
<evidence type="ECO:0000256" key="3">
    <source>
        <dbReference type="ARBA" id="ARBA00023015"/>
    </source>
</evidence>
<feature type="domain" description="PAC" evidence="8">
    <location>
        <begin position="84"/>
        <end position="136"/>
    </location>
</feature>
<evidence type="ECO:0000259" key="8">
    <source>
        <dbReference type="PROSITE" id="PS50113"/>
    </source>
</evidence>
<feature type="domain" description="PAS" evidence="7">
    <location>
        <begin position="10"/>
        <end position="55"/>
    </location>
</feature>
<dbReference type="GO" id="GO:0043565">
    <property type="term" value="F:sequence-specific DNA binding"/>
    <property type="evidence" value="ECO:0007669"/>
    <property type="project" value="InterPro"/>
</dbReference>
<keyword evidence="3" id="KW-0805">Transcription regulation</keyword>
<keyword evidence="4" id="KW-0238">DNA-binding</keyword>
<dbReference type="InterPro" id="IPR003593">
    <property type="entry name" value="AAA+_ATPase"/>
</dbReference>
<dbReference type="AlphaFoldDB" id="A0A931GB68"/>
<dbReference type="PANTHER" id="PTHR32071">
    <property type="entry name" value="TRANSCRIPTIONAL REGULATORY PROTEIN"/>
    <property type="match status" value="1"/>
</dbReference>
<gene>
    <name evidence="9" type="ORF">H0S81_04485</name>
</gene>
<dbReference type="Proteomes" id="UP000706172">
    <property type="component" value="Unassembled WGS sequence"/>
</dbReference>
<dbReference type="CDD" id="cd00130">
    <property type="entry name" value="PAS"/>
    <property type="match status" value="1"/>
</dbReference>
<dbReference type="SUPFAM" id="SSF46689">
    <property type="entry name" value="Homeodomain-like"/>
    <property type="match status" value="1"/>
</dbReference>
<organism evidence="9 10">
    <name type="scientific">Desulfotignum balticum</name>
    <dbReference type="NCBI Taxonomy" id="115781"/>
    <lineage>
        <taxon>Bacteria</taxon>
        <taxon>Pseudomonadati</taxon>
        <taxon>Thermodesulfobacteriota</taxon>
        <taxon>Desulfobacteria</taxon>
        <taxon>Desulfobacterales</taxon>
        <taxon>Desulfobacteraceae</taxon>
        <taxon>Desulfotignum</taxon>
    </lineage>
</organism>
<evidence type="ECO:0000313" key="10">
    <source>
        <dbReference type="Proteomes" id="UP000706172"/>
    </source>
</evidence>
<dbReference type="Pfam" id="PF25601">
    <property type="entry name" value="AAA_lid_14"/>
    <property type="match status" value="1"/>
</dbReference>
<sequence length="462" mass="51052">MKNPAHSLLDRDNLNLVLDNLKLGIIAHTPERIITVFNKEAEKITGYKKEEALGKDCHDVFNAPFCGAKCSFCDATPDFFSDTKEYPVTFVTRSGDTRQLEMTVSAVIDNSGEFKGVIASFRDLTESIDLSLKAESLSSFNGIIGKDQTMQEIFRQIRDVALYSYPVHVSGETGTGKERVANAIHDISAYGNGAFVPVNCGAIPEGIVESELFGHVKGAFTGAVKERKGRFELAHKGTLFLDEVAELPLKIQVKLLRFLQEGTFEKVGGEKKISVDVRIISAANQSLKEAVRDGRFREDLYYRLNVIPIHLPPLRQRKNDIPLLASYFLKQAEQENNATMPALAGDTLNLLLDYDWPGNVRELKNVIQFSVVRCRGDQILPSDLPPEITQGSGMTFSSFREPDILPEPGPARGRLDVASVKAALTKTGGNKSKAARVLGVGRATLYRFLNSNADAREFSRRL</sequence>
<dbReference type="PANTHER" id="PTHR32071:SF117">
    <property type="entry name" value="PTS-DEPENDENT DIHYDROXYACETONE KINASE OPERON REGULATORY PROTEIN-RELATED"/>
    <property type="match status" value="1"/>
</dbReference>
<proteinExistence type="predicted"/>
<dbReference type="SMART" id="SM00086">
    <property type="entry name" value="PAC"/>
    <property type="match status" value="1"/>
</dbReference>
<name>A0A931GB68_9BACT</name>
<dbReference type="Gene3D" id="1.10.8.60">
    <property type="match status" value="1"/>
</dbReference>
<keyword evidence="2" id="KW-0067">ATP-binding</keyword>
<dbReference type="FunFam" id="3.40.50.300:FF:000006">
    <property type="entry name" value="DNA-binding transcriptional regulator NtrC"/>
    <property type="match status" value="1"/>
</dbReference>
<evidence type="ECO:0000256" key="2">
    <source>
        <dbReference type="ARBA" id="ARBA00022840"/>
    </source>
</evidence>
<dbReference type="InterPro" id="IPR058031">
    <property type="entry name" value="AAA_lid_NorR"/>
</dbReference>
<dbReference type="PROSITE" id="PS00676">
    <property type="entry name" value="SIGMA54_INTERACT_2"/>
    <property type="match status" value="1"/>
</dbReference>
<evidence type="ECO:0000256" key="5">
    <source>
        <dbReference type="ARBA" id="ARBA00023163"/>
    </source>
</evidence>
<dbReference type="Pfam" id="PF02954">
    <property type="entry name" value="HTH_8"/>
    <property type="match status" value="1"/>
</dbReference>
<dbReference type="PRINTS" id="PR01590">
    <property type="entry name" value="HTHFIS"/>
</dbReference>
<dbReference type="InterPro" id="IPR035965">
    <property type="entry name" value="PAS-like_dom_sf"/>
</dbReference>
<dbReference type="Gene3D" id="3.30.450.20">
    <property type="entry name" value="PAS domain"/>
    <property type="match status" value="1"/>
</dbReference>
<dbReference type="SUPFAM" id="SSF55785">
    <property type="entry name" value="PYP-like sensor domain (PAS domain)"/>
    <property type="match status" value="1"/>
</dbReference>
<dbReference type="Pfam" id="PF13426">
    <property type="entry name" value="PAS_9"/>
    <property type="match status" value="1"/>
</dbReference>
<dbReference type="InterPro" id="IPR025944">
    <property type="entry name" value="Sigma_54_int_dom_CS"/>
</dbReference>
<dbReference type="PROSITE" id="PS50112">
    <property type="entry name" value="PAS"/>
    <property type="match status" value="1"/>
</dbReference>
<comment type="caution">
    <text evidence="9">The sequence shown here is derived from an EMBL/GenBank/DDBJ whole genome shotgun (WGS) entry which is preliminary data.</text>
</comment>
<dbReference type="GO" id="GO:0006355">
    <property type="term" value="P:regulation of DNA-templated transcription"/>
    <property type="evidence" value="ECO:0007669"/>
    <property type="project" value="InterPro"/>
</dbReference>
<dbReference type="InterPro" id="IPR000014">
    <property type="entry name" value="PAS"/>
</dbReference>
<dbReference type="Pfam" id="PF00158">
    <property type="entry name" value="Sigma54_activat"/>
    <property type="match status" value="1"/>
</dbReference>
<dbReference type="GO" id="GO:0005524">
    <property type="term" value="F:ATP binding"/>
    <property type="evidence" value="ECO:0007669"/>
    <property type="project" value="UniProtKB-KW"/>
</dbReference>
<dbReference type="Gene3D" id="1.10.10.60">
    <property type="entry name" value="Homeodomain-like"/>
    <property type="match status" value="1"/>
</dbReference>
<keyword evidence="5" id="KW-0804">Transcription</keyword>
<dbReference type="SMART" id="SM00382">
    <property type="entry name" value="AAA"/>
    <property type="match status" value="1"/>
</dbReference>
<dbReference type="InterPro" id="IPR002078">
    <property type="entry name" value="Sigma_54_int"/>
</dbReference>
<evidence type="ECO:0000259" key="6">
    <source>
        <dbReference type="PROSITE" id="PS50045"/>
    </source>
</evidence>
<dbReference type="InterPro" id="IPR001610">
    <property type="entry name" value="PAC"/>
</dbReference>
<evidence type="ECO:0000256" key="1">
    <source>
        <dbReference type="ARBA" id="ARBA00022741"/>
    </source>
</evidence>
<dbReference type="Gene3D" id="3.40.50.300">
    <property type="entry name" value="P-loop containing nucleotide triphosphate hydrolases"/>
    <property type="match status" value="1"/>
</dbReference>